<accession>K0T2M8</accession>
<evidence type="ECO:0000313" key="4">
    <source>
        <dbReference type="EMBL" id="EJK67541.1"/>
    </source>
</evidence>
<dbReference type="Pfam" id="PF05050">
    <property type="entry name" value="Methyltransf_21"/>
    <property type="match status" value="1"/>
</dbReference>
<dbReference type="NCBIfam" id="TIGR01444">
    <property type="entry name" value="fkbM_fam"/>
    <property type="match status" value="1"/>
</dbReference>
<keyword evidence="2" id="KW-0732">Signal</keyword>
<feature type="chain" id="PRO_5003838201" description="Methyltransferase FkbM domain-containing protein" evidence="2">
    <location>
        <begin position="26"/>
        <end position="443"/>
    </location>
</feature>
<feature type="compositionally biased region" description="Polar residues" evidence="1">
    <location>
        <begin position="64"/>
        <end position="78"/>
    </location>
</feature>
<feature type="domain" description="Methyltransferase FkbM" evidence="3">
    <location>
        <begin position="225"/>
        <end position="346"/>
    </location>
</feature>
<dbReference type="AlphaFoldDB" id="K0T2M8"/>
<dbReference type="InterPro" id="IPR006342">
    <property type="entry name" value="FkbM_mtfrase"/>
</dbReference>
<evidence type="ECO:0000313" key="5">
    <source>
        <dbReference type="Proteomes" id="UP000266841"/>
    </source>
</evidence>
<reference evidence="4 5" key="1">
    <citation type="journal article" date="2012" name="Genome Biol.">
        <title>Genome and low-iron response of an oceanic diatom adapted to chronic iron limitation.</title>
        <authorList>
            <person name="Lommer M."/>
            <person name="Specht M."/>
            <person name="Roy A.S."/>
            <person name="Kraemer L."/>
            <person name="Andreson R."/>
            <person name="Gutowska M.A."/>
            <person name="Wolf J."/>
            <person name="Bergner S.V."/>
            <person name="Schilhabel M.B."/>
            <person name="Klostermeier U.C."/>
            <person name="Beiko R.G."/>
            <person name="Rosenstiel P."/>
            <person name="Hippler M."/>
            <person name="Laroche J."/>
        </authorList>
    </citation>
    <scope>NUCLEOTIDE SEQUENCE [LARGE SCALE GENOMIC DNA]</scope>
    <source>
        <strain evidence="4 5">CCMP1005</strain>
    </source>
</reference>
<evidence type="ECO:0000259" key="3">
    <source>
        <dbReference type="Pfam" id="PF05050"/>
    </source>
</evidence>
<comment type="caution">
    <text evidence="4">The sequence shown here is derived from an EMBL/GenBank/DDBJ whole genome shotgun (WGS) entry which is preliminary data.</text>
</comment>
<dbReference type="EMBL" id="AGNL01012943">
    <property type="protein sequence ID" value="EJK67541.1"/>
    <property type="molecule type" value="Genomic_DNA"/>
</dbReference>
<protein>
    <recommendedName>
        <fullName evidence="3">Methyltransferase FkbM domain-containing protein</fullName>
    </recommendedName>
</protein>
<dbReference type="Gene3D" id="3.40.50.150">
    <property type="entry name" value="Vaccinia Virus protein VP39"/>
    <property type="match status" value="1"/>
</dbReference>
<name>K0T2M8_THAOC</name>
<organism evidence="4 5">
    <name type="scientific">Thalassiosira oceanica</name>
    <name type="common">Marine diatom</name>
    <dbReference type="NCBI Taxonomy" id="159749"/>
    <lineage>
        <taxon>Eukaryota</taxon>
        <taxon>Sar</taxon>
        <taxon>Stramenopiles</taxon>
        <taxon>Ochrophyta</taxon>
        <taxon>Bacillariophyta</taxon>
        <taxon>Coscinodiscophyceae</taxon>
        <taxon>Thalassiosirophycidae</taxon>
        <taxon>Thalassiosirales</taxon>
        <taxon>Thalassiosiraceae</taxon>
        <taxon>Thalassiosira</taxon>
    </lineage>
</organism>
<gene>
    <name evidence="4" type="ORF">THAOC_11408</name>
</gene>
<dbReference type="PANTHER" id="PTHR34203:SF15">
    <property type="entry name" value="SLL1173 PROTEIN"/>
    <property type="match status" value="1"/>
</dbReference>
<dbReference type="eggNOG" id="ENOG502SAVM">
    <property type="taxonomic scope" value="Eukaryota"/>
</dbReference>
<proteinExistence type="predicted"/>
<dbReference type="PANTHER" id="PTHR34203">
    <property type="entry name" value="METHYLTRANSFERASE, FKBM FAMILY PROTEIN"/>
    <property type="match status" value="1"/>
</dbReference>
<keyword evidence="5" id="KW-1185">Reference proteome</keyword>
<dbReference type="OrthoDB" id="45813at2759"/>
<feature type="signal peptide" evidence="2">
    <location>
        <begin position="1"/>
        <end position="25"/>
    </location>
</feature>
<dbReference type="InterPro" id="IPR029063">
    <property type="entry name" value="SAM-dependent_MTases_sf"/>
</dbReference>
<evidence type="ECO:0000256" key="1">
    <source>
        <dbReference type="SAM" id="MobiDB-lite"/>
    </source>
</evidence>
<dbReference type="OMA" id="RCSHTYA"/>
<evidence type="ECO:0000256" key="2">
    <source>
        <dbReference type="SAM" id="SignalP"/>
    </source>
</evidence>
<feature type="region of interest" description="Disordered" evidence="1">
    <location>
        <begin position="63"/>
        <end position="86"/>
    </location>
</feature>
<sequence length="443" mass="50154">MATRWLLRLSLFANLAFIMRTVLYGACYNTAPVDDGDDMMNEYQDTLSKSRADNDQKLLRLRNITKSPSSPKVNSNTRGAVPMPDLPVGQCSAEQLRAIKRQLPSEDCEKHQRAPFNQRCSHTYATKCPDQVWVDDFYTRFHTNSNSTLQESLVGIFVGCNKGMDAVDTLRMLSGNPKFDKNKWRDTFFRSKTLGKTDKNAGVCLQAVTPMFEIPEGTQAVDAMVHCIEPLPVTARELSRSARELGWASDGLTVSHAAVARENGMALFPDGGQLGKENNGIANGCGNNCKEVTVYDLDTYVEKYAPDVPINILSIDVEGYDSDVILGGNRTLRRVEYLEFEYNWMGSWKAMPLSTLISHLDQMGFTCYWPGFDRTIWRITGCFLKHYNLHYWSNVACINRRMDSVRSVAETMETMFLETIERGDGALRDFDHRFVRNISKYVP</sequence>
<dbReference type="Proteomes" id="UP000266841">
    <property type="component" value="Unassembled WGS sequence"/>
</dbReference>
<dbReference type="InterPro" id="IPR052514">
    <property type="entry name" value="SAM-dependent_MTase"/>
</dbReference>
<dbReference type="SUPFAM" id="SSF53335">
    <property type="entry name" value="S-adenosyl-L-methionine-dependent methyltransferases"/>
    <property type="match status" value="1"/>
</dbReference>